<dbReference type="OrthoDB" id="9932773at2"/>
<accession>E6SV26</accession>
<organism evidence="2 3">
    <name type="scientific">Bacteroides helcogenes (strain ATCC 35417 / DSM 20613 / JCM 6297 / CCUG 15421 / P 36-108)</name>
    <dbReference type="NCBI Taxonomy" id="693979"/>
    <lineage>
        <taxon>Bacteria</taxon>
        <taxon>Pseudomonadati</taxon>
        <taxon>Bacteroidota</taxon>
        <taxon>Bacteroidia</taxon>
        <taxon>Bacteroidales</taxon>
        <taxon>Bacteroidaceae</taxon>
        <taxon>Bacteroides</taxon>
    </lineage>
</organism>
<dbReference type="STRING" id="693979.Bache_1403"/>
<keyword evidence="3" id="KW-1185">Reference proteome</keyword>
<protein>
    <recommendedName>
        <fullName evidence="4">Transmembrane protein</fullName>
    </recommendedName>
</protein>
<reference evidence="2 3" key="2">
    <citation type="journal article" date="2011" name="Stand. Genomic Sci.">
        <title>Complete genome sequence of Bacteroides helcogenes type strain (P 36-108).</title>
        <authorList>
            <person name="Pati A."/>
            <person name="Gronow S."/>
            <person name="Zeytun A."/>
            <person name="Lapidus A."/>
            <person name="Nolan M."/>
            <person name="Hammon N."/>
            <person name="Deshpande S."/>
            <person name="Cheng J.F."/>
            <person name="Tapia R."/>
            <person name="Han C."/>
            <person name="Goodwin L."/>
            <person name="Pitluck S."/>
            <person name="Liolios K."/>
            <person name="Pagani I."/>
            <person name="Ivanova N."/>
            <person name="Mavromatis K."/>
            <person name="Chen A."/>
            <person name="Palaniappan K."/>
            <person name="Land M."/>
            <person name="Hauser L."/>
            <person name="Chang Y.J."/>
            <person name="Jeffries C.D."/>
            <person name="Detter J.C."/>
            <person name="Brambilla E."/>
            <person name="Rohde M."/>
            <person name="Goker M."/>
            <person name="Woyke T."/>
            <person name="Bristow J."/>
            <person name="Eisen J.A."/>
            <person name="Markowitz V."/>
            <person name="Hugenholtz P."/>
            <person name="Kyrpides N.C."/>
            <person name="Klenk H.P."/>
            <person name="Lucas S."/>
        </authorList>
    </citation>
    <scope>NUCLEOTIDE SEQUENCE [LARGE SCALE GENOMIC DNA]</scope>
    <source>
        <strain evidence="3">ATCC 35417 / DSM 20613 / JCM 6297 / CCUG 15421 / P 36-108</strain>
    </source>
</reference>
<dbReference type="RefSeq" id="WP_013547002.1">
    <property type="nucleotide sequence ID" value="NC_014933.1"/>
</dbReference>
<feature type="transmembrane region" description="Helical" evidence="1">
    <location>
        <begin position="7"/>
        <end position="30"/>
    </location>
</feature>
<evidence type="ECO:0000313" key="2">
    <source>
        <dbReference type="EMBL" id="ADV43408.1"/>
    </source>
</evidence>
<dbReference type="HOGENOM" id="CLU_2407255_0_0_10"/>
<dbReference type="AlphaFoldDB" id="E6SV26"/>
<keyword evidence="1" id="KW-0812">Transmembrane</keyword>
<evidence type="ECO:0000256" key="1">
    <source>
        <dbReference type="SAM" id="Phobius"/>
    </source>
</evidence>
<dbReference type="PATRIC" id="fig|693979.3.peg.1485"/>
<name>E6SV26_BACT6</name>
<dbReference type="Proteomes" id="UP000008630">
    <property type="component" value="Chromosome"/>
</dbReference>
<evidence type="ECO:0000313" key="3">
    <source>
        <dbReference type="Proteomes" id="UP000008630"/>
    </source>
</evidence>
<gene>
    <name evidence="2" type="ordered locus">Bache_1403</name>
</gene>
<feature type="transmembrane region" description="Helical" evidence="1">
    <location>
        <begin position="36"/>
        <end position="56"/>
    </location>
</feature>
<keyword evidence="1" id="KW-1133">Transmembrane helix</keyword>
<sequence length="92" mass="10269">MKREYKGCLVSIAIVVIFVGIQCIGIWTDIPFLKHISYICCGSTCAYVGGIYFSSSPENPNKQWSRKTWILIAIVTLVVAAALSWLLDGKLW</sequence>
<keyword evidence="1" id="KW-0472">Membrane</keyword>
<proteinExistence type="predicted"/>
<dbReference type="KEGG" id="bhl:Bache_1403"/>
<feature type="transmembrane region" description="Helical" evidence="1">
    <location>
        <begin position="68"/>
        <end position="87"/>
    </location>
</feature>
<dbReference type="EMBL" id="CP002352">
    <property type="protein sequence ID" value="ADV43408.1"/>
    <property type="molecule type" value="Genomic_DNA"/>
</dbReference>
<reference key="1">
    <citation type="submission" date="2010-11" db="EMBL/GenBank/DDBJ databases">
        <title>The complete genome of Bacteroides helcogenes P 36-108.</title>
        <authorList>
            <consortium name="US DOE Joint Genome Institute (JGI-PGF)"/>
            <person name="Lucas S."/>
            <person name="Copeland A."/>
            <person name="Lapidus A."/>
            <person name="Bruce D."/>
            <person name="Goodwin L."/>
            <person name="Pitluck S."/>
            <person name="Kyrpides N."/>
            <person name="Mavromatis K."/>
            <person name="Ivanova N."/>
            <person name="Zeytun A."/>
            <person name="Brettin T."/>
            <person name="Detter J.C."/>
            <person name="Tapia R."/>
            <person name="Han C."/>
            <person name="Land M."/>
            <person name="Hauser L."/>
            <person name="Markowitz V."/>
            <person name="Cheng J.-F."/>
            <person name="Hugenholtz P."/>
            <person name="Woyke T."/>
            <person name="Wu D."/>
            <person name="Gronow S."/>
            <person name="Wellnitz S."/>
            <person name="Brambilla E."/>
            <person name="Klenk H.-P."/>
            <person name="Eisen J.A."/>
        </authorList>
    </citation>
    <scope>NUCLEOTIDE SEQUENCE</scope>
    <source>
        <strain>P 36-108</strain>
    </source>
</reference>
<evidence type="ECO:0008006" key="4">
    <source>
        <dbReference type="Google" id="ProtNLM"/>
    </source>
</evidence>